<feature type="compositionally biased region" description="Gly residues" evidence="1">
    <location>
        <begin position="201"/>
        <end position="214"/>
    </location>
</feature>
<organism evidence="3 4">
    <name type="scientific">Acidisoma cellulosilyticum</name>
    <dbReference type="NCBI Taxonomy" id="2802395"/>
    <lineage>
        <taxon>Bacteria</taxon>
        <taxon>Pseudomonadati</taxon>
        <taxon>Pseudomonadota</taxon>
        <taxon>Alphaproteobacteria</taxon>
        <taxon>Acetobacterales</taxon>
        <taxon>Acidocellaceae</taxon>
        <taxon>Acidisoma</taxon>
    </lineage>
</organism>
<name>A0A964E561_9PROT</name>
<dbReference type="Pfam" id="PF13403">
    <property type="entry name" value="Hint_2"/>
    <property type="match status" value="1"/>
</dbReference>
<dbReference type="InterPro" id="IPR036844">
    <property type="entry name" value="Hint_dom_sf"/>
</dbReference>
<feature type="domain" description="Hint" evidence="2">
    <location>
        <begin position="1396"/>
        <end position="1500"/>
    </location>
</feature>
<dbReference type="Proteomes" id="UP000721844">
    <property type="component" value="Unassembled WGS sequence"/>
</dbReference>
<dbReference type="SMART" id="SM00306">
    <property type="entry name" value="HintN"/>
    <property type="match status" value="1"/>
</dbReference>
<protein>
    <submittedName>
        <fullName evidence="3">Hint domain-containing protein</fullName>
    </submittedName>
</protein>
<gene>
    <name evidence="3" type="ORF">ACELLULO517_18335</name>
</gene>
<feature type="region of interest" description="Disordered" evidence="1">
    <location>
        <begin position="89"/>
        <end position="108"/>
    </location>
</feature>
<feature type="compositionally biased region" description="Gly residues" evidence="1">
    <location>
        <begin position="69"/>
        <end position="79"/>
    </location>
</feature>
<feature type="compositionally biased region" description="Gly residues" evidence="1">
    <location>
        <begin position="238"/>
        <end position="248"/>
    </location>
</feature>
<sequence>MDSNVTGSPGANGTIGTGNGASGTSGFAGGDASATAAAAADSTNTAEALGGDGGIGAGGAANTLPDQDGGSGGDGGDGGDATAASEVTHADTDGNSAKATATGGDGGNGGVGGLPAAASGVGGDGGSASASATASNTAGIASASATATGGSGGDSQYDTPLYTDNTYIGIVHPAGNGANVSGSTASASGTTMATATVTQTGGSGGDGPAGGDGGSSTLTDAVSGKTDDGSLNLNQTANGGGGGYGGPYAGPDTATGGNATSDLTLSDTSSSQVTVELHATGGDGGPALQPAGGLLTEGNGGQGEASGTITGAADVYDDVFAAGGYGNAQGGTATASGNGTAGTLANVYVTATGGGANIAGGGANAVAVGTGPTANVTALATGGTGEATTGKATAKATGIGPSGSANASAGGSYENNLVGTEEFLNAGAVAAVLGNATAYAAQSQGDKLGALDTTDQAVSMAVLNPTAASNGTDFGTGDQLLVDIEQGAGNYASLSGAVTNIETLAGQLDFSADPLDSDLLLDLAGATMVGTGVTEVDLHVQVGFASLYESFASGAAALAYFDHNVINLGSIGDLEDSPAQLNQTPVYVTLSVTVDAPDSGFYANSQIGVGSTVTGPDVFTQTETAAGGDYLWSDVANWSLGLPTAGASVVMTGQGVDDIAGLSLASLSLSPGTASADGVLTVTDGLTVDALTIAHTSEIDVTGGTVTLDSVATVSGSGIAPTLYAIGAGAVIEDADATPPALDYIAQGGGMVQLAAAPNAASQLTYIGGGIFALAAPGTTTDAQLAYLGSGDVLELPGTTVSNVALGSDSLSITTDAGTFVFSNVTYDVGGVASFSARPDSKTGLEAITFYNPSGYALAANSPGTLTVGGDTIVSGSTYGISNATDFANGWTIVQNGTVIGGVDGIANLGTLAGGWDIESNAALDGTDGDGIVNTGSIAGGWDIKTNSATDGGTDGIANTGTVTGGWGIQTNAVLDGGTDGIANTGSIAGGWDIKTNSATDGGTDAIANTGTVAGGWGIQTNAVLDGGTDGIVNTGTVIGGWDIQTNAAVDGGTDGILNTGNVTSGWDIQVNGPFTSNSDGTVDSGSVTGGKIGIEDKNGGGMVVNGGSITGQTDSGIVLSNGGIVNNTAGGLISGHNDGVVIGGGGTVTNAGTIAATAGDAVDFLGKGTNKLIVHPGAVFVGAVTAASGGDNLLELADGPDAATAGTLSGLGAGFTGFSDITVDADADWDLTGNTSLAEGAKLSDLGTLTAEAGFTNNGLILTDPATLTFAGAVTGSGTIDIGAGSDVTFDNSVSNSETVAFTSNTGTLTLGDLSAFHADSLPAAPVSGFVAGDQVQAAALVGASASFSSSGGDAKLSFTHDGKAIGSLTFSGAYTSETLLFDSTTGAVDTTATAPCFVKGTHILTIRGPVTVETLRVGDHVLTIEGSARPVQWLGRRSIDCRRHPTPSKVNPVRIKAGAFGSSLPERDLYLSPDHAVFVEDVLIPVKHLINDRTISQVQADVVRYYHVELPRHGIVLAEGLPTESYLDTGDRTSFVGGDVTALHPAWGSEAMDVSLLMDAIGYAPLRVAGDEVNRAKALLAAQAAFLDTEPGPFVAGPSGRNPFAFLTDLLPVERIE</sequence>
<dbReference type="Gene3D" id="2.170.16.10">
    <property type="entry name" value="Hedgehog/Intein (Hint) domain"/>
    <property type="match status" value="1"/>
</dbReference>
<dbReference type="EMBL" id="JAESVA010000006">
    <property type="protein sequence ID" value="MCB8882211.1"/>
    <property type="molecule type" value="Genomic_DNA"/>
</dbReference>
<reference evidence="3 4" key="1">
    <citation type="journal article" date="2021" name="Microorganisms">
        <title>Acidisoma silvae sp. nov. and Acidisomacellulosilytica sp. nov., Two Acidophilic Bacteria Isolated from Decaying Wood, Hydrolyzing Cellulose and Producing Poly-3-hydroxybutyrate.</title>
        <authorList>
            <person name="Mieszkin S."/>
            <person name="Pouder E."/>
            <person name="Uroz S."/>
            <person name="Simon-Colin C."/>
            <person name="Alain K."/>
        </authorList>
    </citation>
    <scope>NUCLEOTIDE SEQUENCE [LARGE SCALE GENOMIC DNA]</scope>
    <source>
        <strain evidence="3 4">HW T5.17</strain>
    </source>
</reference>
<evidence type="ECO:0000313" key="3">
    <source>
        <dbReference type="EMBL" id="MCB8882211.1"/>
    </source>
</evidence>
<feature type="compositionally biased region" description="Low complexity" evidence="1">
    <location>
        <begin position="30"/>
        <end position="41"/>
    </location>
</feature>
<proteinExistence type="predicted"/>
<accession>A0A964E561</accession>
<dbReference type="RefSeq" id="WP_227308874.1">
    <property type="nucleotide sequence ID" value="NZ_JAESVA010000006.1"/>
</dbReference>
<dbReference type="InterPro" id="IPR003587">
    <property type="entry name" value="Hint_dom_N"/>
</dbReference>
<feature type="region of interest" description="Disordered" evidence="1">
    <location>
        <begin position="57"/>
        <end position="84"/>
    </location>
</feature>
<dbReference type="SUPFAM" id="SSF51294">
    <property type="entry name" value="Hedgehog/intein (Hint) domain"/>
    <property type="match status" value="1"/>
</dbReference>
<evidence type="ECO:0000259" key="2">
    <source>
        <dbReference type="SMART" id="SM00306"/>
    </source>
</evidence>
<feature type="compositionally biased region" description="Gly residues" evidence="1">
    <location>
        <begin position="13"/>
        <end position="29"/>
    </location>
</feature>
<feature type="compositionally biased region" description="Low complexity" evidence="1">
    <location>
        <begin position="260"/>
        <end position="271"/>
    </location>
</feature>
<feature type="region of interest" description="Disordered" evidence="1">
    <location>
        <begin position="196"/>
        <end position="271"/>
    </location>
</feature>
<dbReference type="InterPro" id="IPR028992">
    <property type="entry name" value="Hedgehog/Intein_dom"/>
</dbReference>
<feature type="region of interest" description="Disordered" evidence="1">
    <location>
        <begin position="1"/>
        <end position="41"/>
    </location>
</feature>
<evidence type="ECO:0000313" key="4">
    <source>
        <dbReference type="Proteomes" id="UP000721844"/>
    </source>
</evidence>
<comment type="caution">
    <text evidence="3">The sequence shown here is derived from an EMBL/GenBank/DDBJ whole genome shotgun (WGS) entry which is preliminary data.</text>
</comment>
<keyword evidence="4" id="KW-1185">Reference proteome</keyword>
<evidence type="ECO:0000256" key="1">
    <source>
        <dbReference type="SAM" id="MobiDB-lite"/>
    </source>
</evidence>